<keyword evidence="8" id="KW-1185">Reference proteome</keyword>
<feature type="transmembrane region" description="Helical" evidence="5">
    <location>
        <begin position="401"/>
        <end position="420"/>
    </location>
</feature>
<evidence type="ECO:0000313" key="7">
    <source>
        <dbReference type="EMBL" id="KAK0512329.1"/>
    </source>
</evidence>
<dbReference type="AlphaFoldDB" id="A0AA39R2B9"/>
<feature type="transmembrane region" description="Helical" evidence="5">
    <location>
        <begin position="325"/>
        <end position="342"/>
    </location>
</feature>
<accession>A0AA39R2B9</accession>
<name>A0AA39R2B9_9LECA</name>
<organism evidence="7 8">
    <name type="scientific">Cladonia borealis</name>
    <dbReference type="NCBI Taxonomy" id="184061"/>
    <lineage>
        <taxon>Eukaryota</taxon>
        <taxon>Fungi</taxon>
        <taxon>Dikarya</taxon>
        <taxon>Ascomycota</taxon>
        <taxon>Pezizomycotina</taxon>
        <taxon>Lecanoromycetes</taxon>
        <taxon>OSLEUM clade</taxon>
        <taxon>Lecanoromycetidae</taxon>
        <taxon>Lecanorales</taxon>
        <taxon>Lecanorineae</taxon>
        <taxon>Cladoniaceae</taxon>
        <taxon>Cladonia</taxon>
    </lineage>
</organism>
<feature type="domain" description="Wax synthase" evidence="6">
    <location>
        <begin position="276"/>
        <end position="346"/>
    </location>
</feature>
<evidence type="ECO:0000259" key="6">
    <source>
        <dbReference type="Pfam" id="PF13813"/>
    </source>
</evidence>
<evidence type="ECO:0000256" key="4">
    <source>
        <dbReference type="ARBA" id="ARBA00023136"/>
    </source>
</evidence>
<evidence type="ECO:0000256" key="3">
    <source>
        <dbReference type="ARBA" id="ARBA00022989"/>
    </source>
</evidence>
<comment type="caution">
    <text evidence="7">The sequence shown here is derived from an EMBL/GenBank/DDBJ whole genome shotgun (WGS) entry which is preliminary data.</text>
</comment>
<feature type="transmembrane region" description="Helical" evidence="5">
    <location>
        <begin position="31"/>
        <end position="51"/>
    </location>
</feature>
<keyword evidence="2 5" id="KW-0812">Transmembrane</keyword>
<keyword evidence="3 5" id="KW-1133">Transmembrane helix</keyword>
<dbReference type="Proteomes" id="UP001166286">
    <property type="component" value="Unassembled WGS sequence"/>
</dbReference>
<evidence type="ECO:0000313" key="8">
    <source>
        <dbReference type="Proteomes" id="UP001166286"/>
    </source>
</evidence>
<proteinExistence type="predicted"/>
<evidence type="ECO:0000256" key="2">
    <source>
        <dbReference type="ARBA" id="ARBA00022692"/>
    </source>
</evidence>
<sequence>MALLDETSQWSDLVQFYDYLTRHIVPGPRSISYFIPFLLLPVALLIPPSVMSHRQLYLVFLPLIYACEVHAWLQIGGLEVISLTLTLWSFVLLVLRDPRRTYRRIRLTAHSDAGRDSEKGRNAFVEERYPESLAKRIPWVLTLLVSIRFAGWKIGDPSHDKTQPAPRLTRVAFLKHAFLIIAQAFTILDLASCYVLTDPYFVTSGMGVDEPFPPPSQDLPTLLNALRILPPRVLRGAAIAGQVYAMVTSMFYLPTIPVVGLNAIGMLPDEWSPHTWPVFFGSFSAVGERGLRGLWGSWWHHFNRHITSTPGRELAHVMGIPTTSTLGYSLLTVSAFLLSGVIHMGMIPREPASGRMTVNMMRLYLAAFFWAQIPAFQIELVASKLVAASVPSVPHFPTTRILVLLWVAGWLSLTLPLLTIPFREIGYWRYFPLPVSLFRGLAGKGWLTWYDICGAIEIE</sequence>
<keyword evidence="4 5" id="KW-0472">Membrane</keyword>
<dbReference type="GO" id="GO:0016020">
    <property type="term" value="C:membrane"/>
    <property type="evidence" value="ECO:0007669"/>
    <property type="project" value="UniProtKB-SubCell"/>
</dbReference>
<dbReference type="InterPro" id="IPR032805">
    <property type="entry name" value="Wax_synthase_dom"/>
</dbReference>
<dbReference type="Pfam" id="PF13813">
    <property type="entry name" value="MBOAT_2"/>
    <property type="match status" value="1"/>
</dbReference>
<evidence type="ECO:0000256" key="1">
    <source>
        <dbReference type="ARBA" id="ARBA00004141"/>
    </source>
</evidence>
<dbReference type="EMBL" id="JAFEKC020000011">
    <property type="protein sequence ID" value="KAK0512329.1"/>
    <property type="molecule type" value="Genomic_DNA"/>
</dbReference>
<protein>
    <recommendedName>
        <fullName evidence="6">Wax synthase domain-containing protein</fullName>
    </recommendedName>
</protein>
<comment type="subcellular location">
    <subcellularLocation>
        <location evidence="1">Membrane</location>
        <topology evidence="1">Multi-pass membrane protein</topology>
    </subcellularLocation>
</comment>
<feature type="transmembrane region" description="Helical" evidence="5">
    <location>
        <begin position="71"/>
        <end position="95"/>
    </location>
</feature>
<reference evidence="7" key="1">
    <citation type="submission" date="2023-03" db="EMBL/GenBank/DDBJ databases">
        <title>Complete genome of Cladonia borealis.</title>
        <authorList>
            <person name="Park H."/>
        </authorList>
    </citation>
    <scope>NUCLEOTIDE SEQUENCE</scope>
    <source>
        <strain evidence="7">ANT050790</strain>
    </source>
</reference>
<evidence type="ECO:0000256" key="5">
    <source>
        <dbReference type="SAM" id="Phobius"/>
    </source>
</evidence>
<gene>
    <name evidence="7" type="ORF">JMJ35_005457</name>
</gene>
<feature type="transmembrane region" description="Helical" evidence="5">
    <location>
        <begin position="363"/>
        <end position="381"/>
    </location>
</feature>